<dbReference type="Proteomes" id="UP001206925">
    <property type="component" value="Unassembled WGS sequence"/>
</dbReference>
<reference evidence="1" key="1">
    <citation type="submission" date="2022-06" db="EMBL/GenBank/DDBJ databases">
        <title>Uncovering the hologenomic basis of an extraordinary plant invasion.</title>
        <authorList>
            <person name="Bieker V.C."/>
            <person name="Martin M.D."/>
            <person name="Gilbert T."/>
            <person name="Hodgins K."/>
            <person name="Battlay P."/>
            <person name="Petersen B."/>
            <person name="Wilson J."/>
        </authorList>
    </citation>
    <scope>NUCLEOTIDE SEQUENCE</scope>
    <source>
        <strain evidence="1">AA19_3_7</strain>
        <tissue evidence="1">Leaf</tissue>
    </source>
</reference>
<sequence length="99" mass="11973">MYPTQKINQLQIKVLWVQKEPNVFSDISGRETMYPRQKNKSYAEQGTMGAKGTKSFYRRQWKMTISIGVLWVRKEPNLFHPMRIRNAIVFWRRHMSRIK</sequence>
<evidence type="ECO:0000313" key="2">
    <source>
        <dbReference type="Proteomes" id="UP001206925"/>
    </source>
</evidence>
<keyword evidence="2" id="KW-1185">Reference proteome</keyword>
<protein>
    <submittedName>
        <fullName evidence="1">Uncharacterized protein</fullName>
    </submittedName>
</protein>
<organism evidence="1 2">
    <name type="scientific">Ambrosia artemisiifolia</name>
    <name type="common">Common ragweed</name>
    <dbReference type="NCBI Taxonomy" id="4212"/>
    <lineage>
        <taxon>Eukaryota</taxon>
        <taxon>Viridiplantae</taxon>
        <taxon>Streptophyta</taxon>
        <taxon>Embryophyta</taxon>
        <taxon>Tracheophyta</taxon>
        <taxon>Spermatophyta</taxon>
        <taxon>Magnoliopsida</taxon>
        <taxon>eudicotyledons</taxon>
        <taxon>Gunneridae</taxon>
        <taxon>Pentapetalae</taxon>
        <taxon>asterids</taxon>
        <taxon>campanulids</taxon>
        <taxon>Asterales</taxon>
        <taxon>Asteraceae</taxon>
        <taxon>Asteroideae</taxon>
        <taxon>Heliantheae alliance</taxon>
        <taxon>Heliantheae</taxon>
        <taxon>Ambrosia</taxon>
    </lineage>
</organism>
<gene>
    <name evidence="1" type="ORF">M8C21_033547</name>
</gene>
<proteinExistence type="predicted"/>
<comment type="caution">
    <text evidence="1">The sequence shown here is derived from an EMBL/GenBank/DDBJ whole genome shotgun (WGS) entry which is preliminary data.</text>
</comment>
<accession>A0AAD5C8Q6</accession>
<dbReference type="AlphaFoldDB" id="A0AAD5C8Q6"/>
<evidence type="ECO:0000313" key="1">
    <source>
        <dbReference type="EMBL" id="KAI7736026.1"/>
    </source>
</evidence>
<name>A0AAD5C8Q6_AMBAR</name>
<dbReference type="EMBL" id="JAMZMK010009393">
    <property type="protein sequence ID" value="KAI7736026.1"/>
    <property type="molecule type" value="Genomic_DNA"/>
</dbReference>